<dbReference type="SUPFAM" id="SSF56784">
    <property type="entry name" value="HAD-like"/>
    <property type="match status" value="1"/>
</dbReference>
<dbReference type="GO" id="GO:0016791">
    <property type="term" value="F:phosphatase activity"/>
    <property type="evidence" value="ECO:0007669"/>
    <property type="project" value="TreeGrafter"/>
</dbReference>
<dbReference type="RefSeq" id="WP_133628285.1">
    <property type="nucleotide sequence ID" value="NZ_SOAZ01000012.1"/>
</dbReference>
<dbReference type="InterPro" id="IPR023214">
    <property type="entry name" value="HAD_sf"/>
</dbReference>
<sequence>MYKLIALDMDRTLLRDDKSLSEKTIHAVRKARERGIRVVIASGRPTKGIRNYLEALGLVSEEDYVISYNGALVQNVKTGEIISKNVLLGKDVHVIYELSKKLGLHIHAFSKEHGLITPRDNPYTQIESIVNGFPIKEMDFSKVSMDDEIIKMAIAEEEEILTNAIKCIPEELSQRYTMVRSMPRSLEILSPNSNKGRGVEALAKHLGIKREEVICVGDAENDMHMIEFAGLGVAMGNATDSLKRIADYVSKSNEEDGVAHVIEKFALK</sequence>
<dbReference type="AlphaFoldDB" id="A0A4R7KMA7"/>
<dbReference type="NCBIfam" id="TIGR00099">
    <property type="entry name" value="Cof-subfamily"/>
    <property type="match status" value="1"/>
</dbReference>
<dbReference type="PANTHER" id="PTHR10000:SF8">
    <property type="entry name" value="HAD SUPERFAMILY HYDROLASE-LIKE, TYPE 3"/>
    <property type="match status" value="1"/>
</dbReference>
<protein>
    <recommendedName>
        <fullName evidence="3">Sugar-phosphatase</fullName>
    </recommendedName>
</protein>
<dbReference type="CDD" id="cd07516">
    <property type="entry name" value="HAD_Pase"/>
    <property type="match status" value="1"/>
</dbReference>
<dbReference type="PROSITE" id="PS01229">
    <property type="entry name" value="COF_2"/>
    <property type="match status" value="1"/>
</dbReference>
<dbReference type="InterPro" id="IPR000150">
    <property type="entry name" value="Cof"/>
</dbReference>
<dbReference type="Proteomes" id="UP000295325">
    <property type="component" value="Unassembled WGS sequence"/>
</dbReference>
<reference evidence="1 2" key="1">
    <citation type="submission" date="2019-03" db="EMBL/GenBank/DDBJ databases">
        <title>Genomic Encyclopedia of Type Strains, Phase IV (KMG-IV): sequencing the most valuable type-strain genomes for metagenomic binning, comparative biology and taxonomic classification.</title>
        <authorList>
            <person name="Goeker M."/>
        </authorList>
    </citation>
    <scope>NUCLEOTIDE SEQUENCE [LARGE SCALE GENOMIC DNA]</scope>
    <source>
        <strain evidence="1 2">DSM 24455</strain>
    </source>
</reference>
<evidence type="ECO:0008006" key="3">
    <source>
        <dbReference type="Google" id="ProtNLM"/>
    </source>
</evidence>
<comment type="caution">
    <text evidence="1">The sequence shown here is derived from an EMBL/GenBank/DDBJ whole genome shotgun (WGS) entry which is preliminary data.</text>
</comment>
<proteinExistence type="predicted"/>
<keyword evidence="2" id="KW-1185">Reference proteome</keyword>
<dbReference type="GO" id="GO:0005829">
    <property type="term" value="C:cytosol"/>
    <property type="evidence" value="ECO:0007669"/>
    <property type="project" value="TreeGrafter"/>
</dbReference>
<dbReference type="SFLD" id="SFLDG01140">
    <property type="entry name" value="C2.B:_Phosphomannomutase_and_P"/>
    <property type="match status" value="1"/>
</dbReference>
<dbReference type="SFLD" id="SFLDG01144">
    <property type="entry name" value="C2.B.4:_PGP_Like"/>
    <property type="match status" value="1"/>
</dbReference>
<name>A0A4R7KMA7_9CLOT</name>
<dbReference type="InterPro" id="IPR036412">
    <property type="entry name" value="HAD-like_sf"/>
</dbReference>
<gene>
    <name evidence="1" type="ORF">EDD71_11214</name>
</gene>
<dbReference type="SFLD" id="SFLDS00003">
    <property type="entry name" value="Haloacid_Dehalogenase"/>
    <property type="match status" value="1"/>
</dbReference>
<dbReference type="NCBIfam" id="TIGR01484">
    <property type="entry name" value="HAD-SF-IIB"/>
    <property type="match status" value="1"/>
</dbReference>
<dbReference type="PANTHER" id="PTHR10000">
    <property type="entry name" value="PHOSPHOSERINE PHOSPHATASE"/>
    <property type="match status" value="1"/>
</dbReference>
<evidence type="ECO:0000313" key="1">
    <source>
        <dbReference type="EMBL" id="TDT57234.1"/>
    </source>
</evidence>
<dbReference type="Gene3D" id="3.30.1240.10">
    <property type="match status" value="1"/>
</dbReference>
<accession>A0A4R7KMA7</accession>
<dbReference type="OrthoDB" id="9781413at2"/>
<dbReference type="EMBL" id="SOAZ01000012">
    <property type="protein sequence ID" value="TDT57234.1"/>
    <property type="molecule type" value="Genomic_DNA"/>
</dbReference>
<dbReference type="Gene3D" id="3.40.50.1000">
    <property type="entry name" value="HAD superfamily/HAD-like"/>
    <property type="match status" value="1"/>
</dbReference>
<dbReference type="Pfam" id="PF08282">
    <property type="entry name" value="Hydrolase_3"/>
    <property type="match status" value="1"/>
</dbReference>
<organism evidence="1 2">
    <name type="scientific">Fonticella tunisiensis</name>
    <dbReference type="NCBI Taxonomy" id="1096341"/>
    <lineage>
        <taxon>Bacteria</taxon>
        <taxon>Bacillati</taxon>
        <taxon>Bacillota</taxon>
        <taxon>Clostridia</taxon>
        <taxon>Eubacteriales</taxon>
        <taxon>Clostridiaceae</taxon>
        <taxon>Fonticella</taxon>
    </lineage>
</organism>
<dbReference type="GO" id="GO:0000287">
    <property type="term" value="F:magnesium ion binding"/>
    <property type="evidence" value="ECO:0007669"/>
    <property type="project" value="TreeGrafter"/>
</dbReference>
<evidence type="ECO:0000313" key="2">
    <source>
        <dbReference type="Proteomes" id="UP000295325"/>
    </source>
</evidence>
<dbReference type="InterPro" id="IPR006379">
    <property type="entry name" value="HAD-SF_hydro_IIB"/>
</dbReference>